<dbReference type="EMBL" id="HACA01026509">
    <property type="protein sequence ID" value="CDW43870.1"/>
    <property type="molecule type" value="Transcribed_RNA"/>
</dbReference>
<proteinExistence type="predicted"/>
<sequence length="15" mass="1817">MRKCSEEITIHDVQQ</sequence>
<evidence type="ECO:0000313" key="1">
    <source>
        <dbReference type="EMBL" id="CDW43870.1"/>
    </source>
</evidence>
<name>A0A0K2V0N8_LEPSM</name>
<accession>A0A0K2V0N8</accession>
<organism evidence="1">
    <name type="scientific">Lepeophtheirus salmonis</name>
    <name type="common">Salmon louse</name>
    <name type="synonym">Caligus salmonis</name>
    <dbReference type="NCBI Taxonomy" id="72036"/>
    <lineage>
        <taxon>Eukaryota</taxon>
        <taxon>Metazoa</taxon>
        <taxon>Ecdysozoa</taxon>
        <taxon>Arthropoda</taxon>
        <taxon>Crustacea</taxon>
        <taxon>Multicrustacea</taxon>
        <taxon>Hexanauplia</taxon>
        <taxon>Copepoda</taxon>
        <taxon>Siphonostomatoida</taxon>
        <taxon>Caligidae</taxon>
        <taxon>Lepeophtheirus</taxon>
    </lineage>
</organism>
<protein>
    <submittedName>
        <fullName evidence="1">Uncharacterized protein</fullName>
    </submittedName>
</protein>
<reference evidence="1" key="1">
    <citation type="submission" date="2014-05" db="EMBL/GenBank/DDBJ databases">
        <authorList>
            <person name="Chronopoulou M."/>
        </authorList>
    </citation>
    <scope>NUCLEOTIDE SEQUENCE</scope>
    <source>
        <tissue evidence="1">Whole organism</tissue>
    </source>
</reference>